<feature type="transmembrane region" description="Helical" evidence="1">
    <location>
        <begin position="63"/>
        <end position="78"/>
    </location>
</feature>
<evidence type="ECO:0000313" key="3">
    <source>
        <dbReference type="Proteomes" id="UP001285636"/>
    </source>
</evidence>
<gene>
    <name evidence="2" type="ORF">RYX45_24845</name>
</gene>
<keyword evidence="1" id="KW-0812">Transmembrane</keyword>
<comment type="caution">
    <text evidence="2">The sequence shown here is derived from an EMBL/GenBank/DDBJ whole genome shotgun (WGS) entry which is preliminary data.</text>
</comment>
<name>A0AAJ2NUA7_ALKPS</name>
<keyword evidence="1" id="KW-1133">Transmembrane helix</keyword>
<dbReference type="AlphaFoldDB" id="A0AAJ2NUA7"/>
<dbReference type="Proteomes" id="UP001285636">
    <property type="component" value="Unassembled WGS sequence"/>
</dbReference>
<keyword evidence="1" id="KW-0472">Membrane</keyword>
<reference evidence="2" key="1">
    <citation type="submission" date="2023-10" db="EMBL/GenBank/DDBJ databases">
        <title>Screening of Alkalihalophilus pseudofirmusBZ-TG-HK211 and Its Alleviation of Salt Stress on Rapeseed Growth.</title>
        <authorList>
            <person name="Zhao B."/>
            <person name="Guo T."/>
        </authorList>
    </citation>
    <scope>NUCLEOTIDE SEQUENCE</scope>
    <source>
        <strain evidence="2">BZ-TG-HK211</strain>
    </source>
</reference>
<keyword evidence="2" id="KW-0456">Lyase</keyword>
<dbReference type="GO" id="GO:0016829">
    <property type="term" value="F:lyase activity"/>
    <property type="evidence" value="ECO:0007669"/>
    <property type="project" value="UniProtKB-KW"/>
</dbReference>
<feature type="non-terminal residue" evidence="2">
    <location>
        <position position="1"/>
    </location>
</feature>
<protein>
    <submittedName>
        <fullName evidence="2">Heme lyase CcmF/NrfE family subunit</fullName>
    </submittedName>
</protein>
<evidence type="ECO:0000313" key="2">
    <source>
        <dbReference type="EMBL" id="MDV2888393.1"/>
    </source>
</evidence>
<accession>A0AAJ2NUA7</accession>
<organism evidence="2 3">
    <name type="scientific">Alkalihalophilus pseudofirmus</name>
    <name type="common">Bacillus pseudofirmus</name>
    <dbReference type="NCBI Taxonomy" id="79885"/>
    <lineage>
        <taxon>Bacteria</taxon>
        <taxon>Bacillati</taxon>
        <taxon>Bacillota</taxon>
        <taxon>Bacilli</taxon>
        <taxon>Bacillales</taxon>
        <taxon>Bacillaceae</taxon>
        <taxon>Alkalihalophilus</taxon>
    </lineage>
</organism>
<feature type="transmembrane region" description="Helical" evidence="1">
    <location>
        <begin position="29"/>
        <end position="51"/>
    </location>
</feature>
<dbReference type="EMBL" id="JAWJAY010001394">
    <property type="protein sequence ID" value="MDV2888393.1"/>
    <property type="molecule type" value="Genomic_DNA"/>
</dbReference>
<proteinExistence type="predicted"/>
<evidence type="ECO:0000256" key="1">
    <source>
        <dbReference type="SAM" id="Phobius"/>
    </source>
</evidence>
<feature type="non-terminal residue" evidence="2">
    <location>
        <position position="79"/>
    </location>
</feature>
<sequence>YLLATSQFQYQYVSDYTSSELPIIYKLTALWAGNAGSLLLWTFFLTLYALMIAFSRKMKGNPMVPYISAILLANAVFFF</sequence>